<dbReference type="PANTHER" id="PTHR43701">
    <property type="entry name" value="MEMBRANE TRANSPORTER PROTEIN MJ0441-RELATED"/>
    <property type="match status" value="1"/>
</dbReference>
<proteinExistence type="inferred from homology"/>
<evidence type="ECO:0000256" key="4">
    <source>
        <dbReference type="ARBA" id="ARBA00022989"/>
    </source>
</evidence>
<dbReference type="PANTHER" id="PTHR43701:SF2">
    <property type="entry name" value="MEMBRANE TRANSPORTER PROTEIN YJNA-RELATED"/>
    <property type="match status" value="1"/>
</dbReference>
<evidence type="ECO:0000256" key="3">
    <source>
        <dbReference type="ARBA" id="ARBA00022692"/>
    </source>
</evidence>
<dbReference type="Proteomes" id="UP001225378">
    <property type="component" value="Chromosome"/>
</dbReference>
<evidence type="ECO:0000313" key="8">
    <source>
        <dbReference type="Proteomes" id="UP001225378"/>
    </source>
</evidence>
<gene>
    <name evidence="7" type="ORF">Q9L42_018025</name>
</gene>
<protein>
    <recommendedName>
        <fullName evidence="6">Probable membrane transporter protein</fullName>
    </recommendedName>
</protein>
<dbReference type="AlphaFoldDB" id="A0AAU7NTF2"/>
<sequence>MTLLIAASIAIGILLSLLGGGGSILTVPVLVYLADLSAKSAIVTSLIVVCITSAIAVIHYARSKRVCWKTGATFGIAGMLGAFSGGRLAAYIPGPILLVLFATVMLLASFAMIRNKKPVTGEKNCEDDFCPMNLPVSAILFDGVLVGLVTGLIGVGGGFLLVPALALLAGLPIQAAIGTSLFIIVLQSLAALAGHANHMSINIELTLLVTSCAVFGSLIGGQLTKIIDSQYLKRGFGVFVFLLGSFLLYQEISAELIAQIKQLLIEHKEFIKGASTIIVTLMLYRLWSRLH</sequence>
<name>A0AAU7NTF2_9GAMM</name>
<dbReference type="RefSeq" id="WP_349431546.1">
    <property type="nucleotide sequence ID" value="NZ_CP157743.1"/>
</dbReference>
<feature type="transmembrane region" description="Helical" evidence="6">
    <location>
        <begin position="96"/>
        <end position="113"/>
    </location>
</feature>
<keyword evidence="5 6" id="KW-0472">Membrane</keyword>
<keyword evidence="4 6" id="KW-1133">Transmembrane helix</keyword>
<dbReference type="EMBL" id="CP157743">
    <property type="protein sequence ID" value="XBS20225.1"/>
    <property type="molecule type" value="Genomic_DNA"/>
</dbReference>
<feature type="transmembrane region" description="Helical" evidence="6">
    <location>
        <begin position="270"/>
        <end position="287"/>
    </location>
</feature>
<evidence type="ECO:0000313" key="7">
    <source>
        <dbReference type="EMBL" id="XBS20225.1"/>
    </source>
</evidence>
<feature type="transmembrane region" description="Helical" evidence="6">
    <location>
        <begin position="173"/>
        <end position="193"/>
    </location>
</feature>
<organism evidence="7 8">
    <name type="scientific">Methylomarinum roseum</name>
    <dbReference type="NCBI Taxonomy" id="3067653"/>
    <lineage>
        <taxon>Bacteria</taxon>
        <taxon>Pseudomonadati</taxon>
        <taxon>Pseudomonadota</taxon>
        <taxon>Gammaproteobacteria</taxon>
        <taxon>Methylococcales</taxon>
        <taxon>Methylococcaceae</taxon>
        <taxon>Methylomarinum</taxon>
    </lineage>
</organism>
<feature type="transmembrane region" description="Helical" evidence="6">
    <location>
        <begin position="42"/>
        <end position="60"/>
    </location>
</feature>
<keyword evidence="8" id="KW-1185">Reference proteome</keyword>
<dbReference type="InterPro" id="IPR002781">
    <property type="entry name" value="TM_pro_TauE-like"/>
</dbReference>
<dbReference type="KEGG" id="mech:Q9L42_018025"/>
<keyword evidence="3 6" id="KW-0812">Transmembrane</keyword>
<reference evidence="7 8" key="1">
    <citation type="journal article" date="2024" name="Microbiology">
        <title>Methylomarinum rosea sp. nov., a novel halophilic methanotrophic bacterium from the hypersaline Lake Elton.</title>
        <authorList>
            <person name="Suleimanov R.Z."/>
            <person name="Oshkin I.Y."/>
            <person name="Danilova O.V."/>
            <person name="Suzina N.E."/>
            <person name="Dedysh S.N."/>
        </authorList>
    </citation>
    <scope>NUCLEOTIDE SEQUENCE [LARGE SCALE GENOMIC DNA]</scope>
    <source>
        <strain evidence="7 8">Ch1-1</strain>
    </source>
</reference>
<comment type="subcellular location">
    <subcellularLocation>
        <location evidence="6">Cell membrane</location>
        <topology evidence="6">Multi-pass membrane protein</topology>
    </subcellularLocation>
    <subcellularLocation>
        <location evidence="1">Membrane</location>
        <topology evidence="1">Multi-pass membrane protein</topology>
    </subcellularLocation>
</comment>
<evidence type="ECO:0000256" key="6">
    <source>
        <dbReference type="RuleBase" id="RU363041"/>
    </source>
</evidence>
<comment type="similarity">
    <text evidence="2 6">Belongs to the 4-toluene sulfonate uptake permease (TSUP) (TC 2.A.102) family.</text>
</comment>
<evidence type="ECO:0000256" key="5">
    <source>
        <dbReference type="ARBA" id="ARBA00023136"/>
    </source>
</evidence>
<evidence type="ECO:0000256" key="2">
    <source>
        <dbReference type="ARBA" id="ARBA00009142"/>
    </source>
</evidence>
<dbReference type="InterPro" id="IPR051598">
    <property type="entry name" value="TSUP/Inactive_protease-like"/>
</dbReference>
<evidence type="ECO:0000256" key="1">
    <source>
        <dbReference type="ARBA" id="ARBA00004141"/>
    </source>
</evidence>
<dbReference type="GO" id="GO:0005886">
    <property type="term" value="C:plasma membrane"/>
    <property type="evidence" value="ECO:0007669"/>
    <property type="project" value="UniProtKB-SubCell"/>
</dbReference>
<feature type="transmembrane region" description="Helical" evidence="6">
    <location>
        <begin position="205"/>
        <end position="224"/>
    </location>
</feature>
<feature type="transmembrane region" description="Helical" evidence="6">
    <location>
        <begin position="236"/>
        <end position="258"/>
    </location>
</feature>
<feature type="transmembrane region" description="Helical" evidence="6">
    <location>
        <begin position="134"/>
        <end position="161"/>
    </location>
</feature>
<dbReference type="Pfam" id="PF01925">
    <property type="entry name" value="TauE"/>
    <property type="match status" value="1"/>
</dbReference>
<feature type="transmembrane region" description="Helical" evidence="6">
    <location>
        <begin position="72"/>
        <end position="90"/>
    </location>
</feature>
<accession>A0AAU7NTF2</accession>
<keyword evidence="6" id="KW-1003">Cell membrane</keyword>